<dbReference type="HOGENOM" id="CLU_1079837_0_0_1"/>
<protein>
    <submittedName>
        <fullName evidence="1">Uncharacterized protein</fullName>
    </submittedName>
</protein>
<reference evidence="1 2" key="1">
    <citation type="journal article" date="2011" name="Nature">
        <title>A high-resolution map of human evolutionary constraint using 29 mammals.</title>
        <authorList>
            <person name="Lindblad-Toh K."/>
            <person name="Garber M."/>
            <person name="Zuk O."/>
            <person name="Lin M.F."/>
            <person name="Parker B.J."/>
            <person name="Washietl S."/>
            <person name="Kheradpour P."/>
            <person name="Ernst J."/>
            <person name="Jordan G."/>
            <person name="Mauceli E."/>
            <person name="Ward L.D."/>
            <person name="Lowe C.B."/>
            <person name="Holloway A.K."/>
            <person name="Clamp M."/>
            <person name="Gnerre S."/>
            <person name="Alfoldi J."/>
            <person name="Beal K."/>
            <person name="Chang J."/>
            <person name="Clawson H."/>
            <person name="Cuff J."/>
            <person name="Di Palma F."/>
            <person name="Fitzgerald S."/>
            <person name="Flicek P."/>
            <person name="Guttman M."/>
            <person name="Hubisz M.J."/>
            <person name="Jaffe D.B."/>
            <person name="Jungreis I."/>
            <person name="Kent W.J."/>
            <person name="Kostka D."/>
            <person name="Lara M."/>
            <person name="Martins A.L."/>
            <person name="Massingham T."/>
            <person name="Moltke I."/>
            <person name="Raney B.J."/>
            <person name="Rasmussen M.D."/>
            <person name="Robinson J."/>
            <person name="Stark A."/>
            <person name="Vilella A.J."/>
            <person name="Wen J."/>
            <person name="Xie X."/>
            <person name="Zody M.C."/>
            <person name="Baldwin J."/>
            <person name="Bloom T."/>
            <person name="Chin C.W."/>
            <person name="Heiman D."/>
            <person name="Nicol R."/>
            <person name="Nusbaum C."/>
            <person name="Young S."/>
            <person name="Wilkinson J."/>
            <person name="Worley K.C."/>
            <person name="Kovar C.L."/>
            <person name="Muzny D.M."/>
            <person name="Gibbs R.A."/>
            <person name="Cree A."/>
            <person name="Dihn H.H."/>
            <person name="Fowler G."/>
            <person name="Jhangiani S."/>
            <person name="Joshi V."/>
            <person name="Lee S."/>
            <person name="Lewis L.R."/>
            <person name="Nazareth L.V."/>
            <person name="Okwuonu G."/>
            <person name="Santibanez J."/>
            <person name="Warren W.C."/>
            <person name="Mardis E.R."/>
            <person name="Weinstock G.M."/>
            <person name="Wilson R.K."/>
            <person name="Delehaunty K."/>
            <person name="Dooling D."/>
            <person name="Fronik C."/>
            <person name="Fulton L."/>
            <person name="Fulton B."/>
            <person name="Graves T."/>
            <person name="Minx P."/>
            <person name="Sodergren E."/>
            <person name="Birney E."/>
            <person name="Margulies E.H."/>
            <person name="Herrero J."/>
            <person name="Green E.D."/>
            <person name="Haussler D."/>
            <person name="Siepel A."/>
            <person name="Goldman N."/>
            <person name="Pollard K.S."/>
            <person name="Pedersen J.S."/>
            <person name="Lander E.S."/>
            <person name="Kellis M."/>
        </authorList>
    </citation>
    <scope>NUCLEOTIDE SEQUENCE [LARGE SCALE GENOMIC DNA]</scope>
    <source>
        <strain evidence="1 2">Thorbecke inbred</strain>
    </source>
</reference>
<keyword evidence="2" id="KW-1185">Reference proteome</keyword>
<dbReference type="eggNOG" id="KOG2992">
    <property type="taxonomic scope" value="Eukaryota"/>
</dbReference>
<dbReference type="Ensembl" id="ENSOCUT00000032129.2">
    <property type="protein sequence ID" value="ENSOCUP00000019312.2"/>
    <property type="gene ID" value="ENSOCUG00000021075.3"/>
</dbReference>
<reference evidence="1" key="2">
    <citation type="submission" date="2025-08" db="UniProtKB">
        <authorList>
            <consortium name="Ensembl"/>
        </authorList>
    </citation>
    <scope>IDENTIFICATION</scope>
    <source>
        <strain evidence="1">Thorbecke</strain>
    </source>
</reference>
<evidence type="ECO:0000313" key="2">
    <source>
        <dbReference type="Proteomes" id="UP000001811"/>
    </source>
</evidence>
<dbReference type="STRING" id="9986.ENSOCUP00000019312"/>
<proteinExistence type="predicted"/>
<dbReference type="InParanoid" id="G1TQL7"/>
<evidence type="ECO:0000313" key="1">
    <source>
        <dbReference type="Ensembl" id="ENSOCUP00000019312.2"/>
    </source>
</evidence>
<dbReference type="EMBL" id="AAGW02052088">
    <property type="status" value="NOT_ANNOTATED_CDS"/>
    <property type="molecule type" value="Genomic_DNA"/>
</dbReference>
<dbReference type="Proteomes" id="UP000001811">
    <property type="component" value="Chromosome 12"/>
</dbReference>
<dbReference type="AlphaFoldDB" id="G1TQL7"/>
<dbReference type="GeneTree" id="ENSGT00730000111092"/>
<reference evidence="1" key="3">
    <citation type="submission" date="2025-09" db="UniProtKB">
        <authorList>
            <consortium name="Ensembl"/>
        </authorList>
    </citation>
    <scope>IDENTIFICATION</scope>
    <source>
        <strain evidence="1">Thorbecke</strain>
    </source>
</reference>
<name>G1TQL7_RABIT</name>
<accession>G1TQL7</accession>
<sequence length="83" mass="8872">MADADLALCGSSNLYPLLLGFLRDNQLSEAANKFAKATGATQQDANASSLLDIYSFWLNRSAKAPKRQLQANGPATKKAKKAT</sequence>
<dbReference type="InterPro" id="IPR006594">
    <property type="entry name" value="LisH"/>
</dbReference>
<organism evidence="1 2">
    <name type="scientific">Oryctolagus cuniculus</name>
    <name type="common">Rabbit</name>
    <dbReference type="NCBI Taxonomy" id="9986"/>
    <lineage>
        <taxon>Eukaryota</taxon>
        <taxon>Metazoa</taxon>
        <taxon>Chordata</taxon>
        <taxon>Craniata</taxon>
        <taxon>Vertebrata</taxon>
        <taxon>Euteleostomi</taxon>
        <taxon>Mammalia</taxon>
        <taxon>Eutheria</taxon>
        <taxon>Euarchontoglires</taxon>
        <taxon>Glires</taxon>
        <taxon>Lagomorpha</taxon>
        <taxon>Leporidae</taxon>
        <taxon>Oryctolagus</taxon>
    </lineage>
</organism>
<dbReference type="PROSITE" id="PS50896">
    <property type="entry name" value="LISH"/>
    <property type="match status" value="1"/>
</dbReference>
<dbReference type="PaxDb" id="9986-ENSOCUP00000019312"/>